<keyword evidence="1" id="KW-0812">Transmembrane</keyword>
<evidence type="ECO:0000313" key="2">
    <source>
        <dbReference type="EMBL" id="EOZ98009.1"/>
    </source>
</evidence>
<keyword evidence="3" id="KW-1185">Reference proteome</keyword>
<evidence type="ECO:0000313" key="3">
    <source>
        <dbReference type="Proteomes" id="UP000006073"/>
    </source>
</evidence>
<keyword evidence="1" id="KW-1133">Transmembrane helix</keyword>
<proteinExistence type="predicted"/>
<feature type="transmembrane region" description="Helical" evidence="1">
    <location>
        <begin position="26"/>
        <end position="45"/>
    </location>
</feature>
<organism evidence="2 3">
    <name type="scientific">Indibacter alkaliphilus (strain CCUG 57479 / KCTC 22604 / LW1)</name>
    <dbReference type="NCBI Taxonomy" id="1189612"/>
    <lineage>
        <taxon>Bacteria</taxon>
        <taxon>Pseudomonadati</taxon>
        <taxon>Bacteroidota</taxon>
        <taxon>Cytophagia</taxon>
        <taxon>Cytophagales</taxon>
        <taxon>Cyclobacteriaceae</taxon>
    </lineage>
</organism>
<name>S2DGF6_INDAL</name>
<accession>S2DGF6</accession>
<dbReference type="EMBL" id="ALWO02000025">
    <property type="protein sequence ID" value="EOZ98009.1"/>
    <property type="molecule type" value="Genomic_DNA"/>
</dbReference>
<keyword evidence="1" id="KW-0472">Membrane</keyword>
<evidence type="ECO:0000256" key="1">
    <source>
        <dbReference type="SAM" id="Phobius"/>
    </source>
</evidence>
<reference evidence="2 3" key="1">
    <citation type="journal article" date="2013" name="Genome Announc.">
        <title>Draft Genome Sequence of Indibacter alkaliphilus Strain LW1T, Isolated from Lonar Lake, a Haloalkaline Lake in the Buldana District of Maharashtra, India.</title>
        <authorList>
            <person name="Singh A."/>
            <person name="Kumar Jangir P."/>
            <person name="Sharma R."/>
            <person name="Singh A."/>
            <person name="Kumar Pinnaka A."/>
            <person name="Shivaji S."/>
        </authorList>
    </citation>
    <scope>NUCLEOTIDE SEQUENCE [LARGE SCALE GENOMIC DNA]</scope>
    <source>
        <strain evidence="3">CCUG 57479 / KCTC 22604 / LW1</strain>
    </source>
</reference>
<comment type="caution">
    <text evidence="2">The sequence shown here is derived from an EMBL/GenBank/DDBJ whole genome shotgun (WGS) entry which is preliminary data.</text>
</comment>
<dbReference type="Proteomes" id="UP000006073">
    <property type="component" value="Unassembled WGS sequence"/>
</dbReference>
<feature type="transmembrane region" description="Helical" evidence="1">
    <location>
        <begin position="65"/>
        <end position="84"/>
    </location>
</feature>
<sequence>MKKQQRKISDKEWLERDAKIKKRGDITLAVLSLLFGFMLLCFTAYYRLVIAPLRHSNSIHGYQYWIYIFSLATSGIALLFNGLMKIGDIRRKYF</sequence>
<gene>
    <name evidence="2" type="ORF">A33Q_1516</name>
</gene>
<protein>
    <submittedName>
        <fullName evidence="2">Uncharacterized protein</fullName>
    </submittedName>
</protein>
<dbReference type="RefSeq" id="WP_009035576.1">
    <property type="nucleotide sequence ID" value="NZ_ALWO02000025.1"/>
</dbReference>
<dbReference type="AlphaFoldDB" id="S2DGF6"/>